<comment type="similarity">
    <text evidence="2 9">Belongs to the ADP/ATP translocase tlc family.</text>
</comment>
<evidence type="ECO:0000256" key="2">
    <source>
        <dbReference type="ARBA" id="ARBA00007127"/>
    </source>
</evidence>
<dbReference type="PANTHER" id="PTHR31187">
    <property type="match status" value="1"/>
</dbReference>
<dbReference type="GO" id="GO:0016020">
    <property type="term" value="C:membrane"/>
    <property type="evidence" value="ECO:0007669"/>
    <property type="project" value="UniProtKB-SubCell"/>
</dbReference>
<feature type="transmembrane region" description="Helical" evidence="9">
    <location>
        <begin position="191"/>
        <end position="209"/>
    </location>
</feature>
<accession>A0A6J4JUZ9</accession>
<dbReference type="GO" id="GO:0005471">
    <property type="term" value="F:ATP:ADP antiporter activity"/>
    <property type="evidence" value="ECO:0007669"/>
    <property type="project" value="InterPro"/>
</dbReference>
<dbReference type="Gene3D" id="1.20.1250.20">
    <property type="entry name" value="MFS general substrate transporter like domains"/>
    <property type="match status" value="1"/>
</dbReference>
<feature type="transmembrane region" description="Helical" evidence="9">
    <location>
        <begin position="376"/>
        <end position="394"/>
    </location>
</feature>
<dbReference type="PANTHER" id="PTHR31187:SF1">
    <property type="entry name" value="ADP,ATP CARRIER PROTEIN 1"/>
    <property type="match status" value="1"/>
</dbReference>
<feature type="transmembrane region" description="Helical" evidence="9">
    <location>
        <begin position="284"/>
        <end position="302"/>
    </location>
</feature>
<dbReference type="Gene3D" id="1.25.10.10">
    <property type="entry name" value="Leucine-rich Repeat Variant"/>
    <property type="match status" value="3"/>
</dbReference>
<keyword evidence="3 9" id="KW-0813">Transport</keyword>
<protein>
    <recommendedName>
        <fullName evidence="9">ADP,ATP carrier protein</fullName>
    </recommendedName>
</protein>
<feature type="transmembrane region" description="Helical" evidence="9">
    <location>
        <begin position="314"/>
        <end position="341"/>
    </location>
</feature>
<dbReference type="GO" id="GO:0005524">
    <property type="term" value="F:ATP binding"/>
    <property type="evidence" value="ECO:0007669"/>
    <property type="project" value="UniProtKB-KW"/>
</dbReference>
<comment type="subcellular location">
    <subcellularLocation>
        <location evidence="1 9">Membrane</location>
        <topology evidence="1 9">Multi-pass membrane protein</topology>
    </subcellularLocation>
</comment>
<evidence type="ECO:0000256" key="6">
    <source>
        <dbReference type="ARBA" id="ARBA00022840"/>
    </source>
</evidence>
<dbReference type="AlphaFoldDB" id="A0A6J4JUZ9"/>
<reference evidence="10" key="1">
    <citation type="submission" date="2020-02" db="EMBL/GenBank/DDBJ databases">
        <authorList>
            <person name="Meier V. D."/>
        </authorList>
    </citation>
    <scope>NUCLEOTIDE SEQUENCE</scope>
    <source>
        <strain evidence="10">AVDCRST_MAG26</strain>
    </source>
</reference>
<keyword evidence="4 9" id="KW-0812">Transmembrane</keyword>
<evidence type="ECO:0000256" key="5">
    <source>
        <dbReference type="ARBA" id="ARBA00022741"/>
    </source>
</evidence>
<evidence type="ECO:0000256" key="7">
    <source>
        <dbReference type="ARBA" id="ARBA00022989"/>
    </source>
</evidence>
<gene>
    <name evidence="10" type="ORF">AVDCRST_MAG26-3899</name>
</gene>
<evidence type="ECO:0000256" key="3">
    <source>
        <dbReference type="ARBA" id="ARBA00022448"/>
    </source>
</evidence>
<keyword evidence="8 9" id="KW-0472">Membrane</keyword>
<dbReference type="InterPro" id="IPR016024">
    <property type="entry name" value="ARM-type_fold"/>
</dbReference>
<evidence type="ECO:0000313" key="10">
    <source>
        <dbReference type="EMBL" id="CAA9288241.1"/>
    </source>
</evidence>
<feature type="transmembrane region" description="Helical" evidence="9">
    <location>
        <begin position="160"/>
        <end position="179"/>
    </location>
</feature>
<evidence type="ECO:0000256" key="9">
    <source>
        <dbReference type="RuleBase" id="RU363121"/>
    </source>
</evidence>
<dbReference type="SUPFAM" id="SSF103473">
    <property type="entry name" value="MFS general substrate transporter"/>
    <property type="match status" value="1"/>
</dbReference>
<name>A0A6J4JUZ9_9CHLR</name>
<dbReference type="InterPro" id="IPR004667">
    <property type="entry name" value="ADP_ATP_car_bac_type"/>
</dbReference>
<evidence type="ECO:0000256" key="8">
    <source>
        <dbReference type="ARBA" id="ARBA00023136"/>
    </source>
</evidence>
<proteinExistence type="inferred from homology"/>
<feature type="transmembrane region" description="Helical" evidence="9">
    <location>
        <begin position="127"/>
        <end position="148"/>
    </location>
</feature>
<dbReference type="Pfam" id="PF13646">
    <property type="entry name" value="HEAT_2"/>
    <property type="match status" value="1"/>
</dbReference>
<evidence type="ECO:0000256" key="4">
    <source>
        <dbReference type="ARBA" id="ARBA00022692"/>
    </source>
</evidence>
<feature type="transmembrane region" description="Helical" evidence="9">
    <location>
        <begin position="96"/>
        <end position="115"/>
    </location>
</feature>
<feature type="transmembrane region" description="Helical" evidence="9">
    <location>
        <begin position="65"/>
        <end position="84"/>
    </location>
</feature>
<dbReference type="CDD" id="cd06174">
    <property type="entry name" value="MFS"/>
    <property type="match status" value="1"/>
</dbReference>
<sequence>MRTAAIERRARSIPAVLRSLLEVQPGEERRVATMVLYSAAASGGVLAVGMSVADSLFLSRLPPSATPFLFIFPALAIVLNMLLYNRIASRFRLDQLAVGASLLLALGEIIFRLLLATPYRTSFPLLMALNVYTQVAFTLVMLQFWAFAGQVFHARQAKRLFGLIAVGGTLSNIIAGFSLGPLAQLIGVENLLFVVALALVICAACASTLGQRYRSLSVQAPSVEEHRALGDDITAIRRSPLLLSIAAITVLLALLVNIGGYQLVSMLQATYFGRDEELVAFLGKYRYISGLAALFVQLYVSGHVMTRYGVFAGLLFYPLGMALGAVLSLLSGGTLVTMAMMRGMDPVFRQTINVAALHVLYLPVPVELRERAKGVLEGLYALTFGLLGVVFLISQQFPAWHYRLWSIPVLALATLWLVLINRARATYVRALVEGVNRCRFDFELVESLVVDDTTIRVLHGALRQSDELRVAHALHLIQSAPEVNWDAEVLPLLDHPSAEIRVLALGHFGRAGKDDVVEAVVRMFDAPEAPVRVAAIQAFCAIVGQAAVERVVPALGAPDAATRGAAITGLIKYGGLDGILRAIPELQVMLVSEDLATRQEGARVIGALQVPTFFAPLIPLLADSRHEVRVSAIEAAAGLRSLELLPHLLRQLEDFMTAPAAIAAIASYGTQSLPFLGAVLADSSKASSTRAYVPPILKRIGGQPSAELLWEYIDEPDETVRSAIYLALASLHRAEPTMSVDESRLRTAMLAEIHDYYRVMVMREDLNAEHEDLLLGDTLRERMSRSLDRVISLLAILHPRENVGRLRHVLAMREEKARALAVELLDNLAERPVKELLVPIVEAPVRELVEIGQKRIGIERRSATEHLHDLAQHGDPWLRACAIFRIGVSKCNELAGVVTDALEADDALVREAALVASRQLFDRQRFSDILTAQARDARVPVIRRYAQDLLLDMEAA</sequence>
<keyword evidence="6 9" id="KW-0067">ATP-binding</keyword>
<feature type="transmembrane region" description="Helical" evidence="9">
    <location>
        <begin position="241"/>
        <end position="264"/>
    </location>
</feature>
<dbReference type="InterPro" id="IPR011989">
    <property type="entry name" value="ARM-like"/>
</dbReference>
<dbReference type="SUPFAM" id="SSF48371">
    <property type="entry name" value="ARM repeat"/>
    <property type="match status" value="1"/>
</dbReference>
<dbReference type="Pfam" id="PF03219">
    <property type="entry name" value="TLC"/>
    <property type="match status" value="1"/>
</dbReference>
<evidence type="ECO:0000256" key="1">
    <source>
        <dbReference type="ARBA" id="ARBA00004141"/>
    </source>
</evidence>
<keyword evidence="7 9" id="KW-1133">Transmembrane helix</keyword>
<dbReference type="InterPro" id="IPR036259">
    <property type="entry name" value="MFS_trans_sf"/>
</dbReference>
<organism evidence="10">
    <name type="scientific">uncultured Chloroflexia bacterium</name>
    <dbReference type="NCBI Taxonomy" id="1672391"/>
    <lineage>
        <taxon>Bacteria</taxon>
        <taxon>Bacillati</taxon>
        <taxon>Chloroflexota</taxon>
        <taxon>Chloroflexia</taxon>
        <taxon>environmental samples</taxon>
    </lineage>
</organism>
<feature type="transmembrane region" description="Helical" evidence="9">
    <location>
        <begin position="400"/>
        <end position="419"/>
    </location>
</feature>
<dbReference type="EMBL" id="CADCTK010000907">
    <property type="protein sequence ID" value="CAA9288241.1"/>
    <property type="molecule type" value="Genomic_DNA"/>
</dbReference>
<feature type="transmembrane region" description="Helical" evidence="9">
    <location>
        <begin position="34"/>
        <end position="53"/>
    </location>
</feature>
<keyword evidence="5 9" id="KW-0547">Nucleotide-binding</keyword>